<accession>A0A5B7DC49</accession>
<reference evidence="1 2" key="1">
    <citation type="submission" date="2019-05" db="EMBL/GenBank/DDBJ databases">
        <title>Another draft genome of Portunus trituberculatus and its Hox gene families provides insights of decapod evolution.</title>
        <authorList>
            <person name="Jeong J.-H."/>
            <person name="Song I."/>
            <person name="Kim S."/>
            <person name="Choi T."/>
            <person name="Kim D."/>
            <person name="Ryu S."/>
            <person name="Kim W."/>
        </authorList>
    </citation>
    <scope>NUCLEOTIDE SEQUENCE [LARGE SCALE GENOMIC DNA]</scope>
    <source>
        <tissue evidence="1">Muscle</tissue>
    </source>
</reference>
<organism evidence="1 2">
    <name type="scientific">Portunus trituberculatus</name>
    <name type="common">Swimming crab</name>
    <name type="synonym">Neptunus trituberculatus</name>
    <dbReference type="NCBI Taxonomy" id="210409"/>
    <lineage>
        <taxon>Eukaryota</taxon>
        <taxon>Metazoa</taxon>
        <taxon>Ecdysozoa</taxon>
        <taxon>Arthropoda</taxon>
        <taxon>Crustacea</taxon>
        <taxon>Multicrustacea</taxon>
        <taxon>Malacostraca</taxon>
        <taxon>Eumalacostraca</taxon>
        <taxon>Eucarida</taxon>
        <taxon>Decapoda</taxon>
        <taxon>Pleocyemata</taxon>
        <taxon>Brachyura</taxon>
        <taxon>Eubrachyura</taxon>
        <taxon>Portunoidea</taxon>
        <taxon>Portunidae</taxon>
        <taxon>Portuninae</taxon>
        <taxon>Portunus</taxon>
    </lineage>
</organism>
<evidence type="ECO:0000313" key="2">
    <source>
        <dbReference type="Proteomes" id="UP000324222"/>
    </source>
</evidence>
<protein>
    <submittedName>
        <fullName evidence="1">Uncharacterized protein</fullName>
    </submittedName>
</protein>
<sequence length="204" mass="21933">MTGRAGLVMAAARTHQLTVETSPPTAPLTIVKCCRGGPRLADQTGGAARRVFPTTRTDRYSCTKRLGAATVAVSYTHHQLHFPEKTRLLGRCHSSSSSSYSCTLVLDGKVFLVETQDAGRKATDGAGVGRRKASRRVNFIVSVGITLISLLPRETRRGQQRVLPHSSTWLITPPPSECIAPYGFPAVIAFLDTSRASREGSATV</sequence>
<keyword evidence="2" id="KW-1185">Reference proteome</keyword>
<name>A0A5B7DC49_PORTR</name>
<gene>
    <name evidence="1" type="ORF">E2C01_011767</name>
</gene>
<evidence type="ECO:0000313" key="1">
    <source>
        <dbReference type="EMBL" id="MPC18870.1"/>
    </source>
</evidence>
<dbReference type="EMBL" id="VSRR010000717">
    <property type="protein sequence ID" value="MPC18870.1"/>
    <property type="molecule type" value="Genomic_DNA"/>
</dbReference>
<comment type="caution">
    <text evidence="1">The sequence shown here is derived from an EMBL/GenBank/DDBJ whole genome shotgun (WGS) entry which is preliminary data.</text>
</comment>
<dbReference type="AlphaFoldDB" id="A0A5B7DC49"/>
<proteinExistence type="predicted"/>
<dbReference type="Proteomes" id="UP000324222">
    <property type="component" value="Unassembled WGS sequence"/>
</dbReference>